<proteinExistence type="predicted"/>
<comment type="caution">
    <text evidence="1">The sequence shown here is derived from an EMBL/GenBank/DDBJ whole genome shotgun (WGS) entry which is preliminary data.</text>
</comment>
<accession>A0ABN7UWI0</accession>
<keyword evidence="2" id="KW-1185">Reference proteome</keyword>
<organism evidence="1 2">
    <name type="scientific">Gigaspora margarita</name>
    <dbReference type="NCBI Taxonomy" id="4874"/>
    <lineage>
        <taxon>Eukaryota</taxon>
        <taxon>Fungi</taxon>
        <taxon>Fungi incertae sedis</taxon>
        <taxon>Mucoromycota</taxon>
        <taxon>Glomeromycotina</taxon>
        <taxon>Glomeromycetes</taxon>
        <taxon>Diversisporales</taxon>
        <taxon>Gigasporaceae</taxon>
        <taxon>Gigaspora</taxon>
    </lineage>
</organism>
<evidence type="ECO:0000313" key="1">
    <source>
        <dbReference type="EMBL" id="CAG8689467.1"/>
    </source>
</evidence>
<name>A0ABN7UWI0_GIGMA</name>
<sequence length="61" mass="6985">MHISENTKSTKEKLALLMMVSMTKLVQMTIRCIMHISENTKSIKEKIGSINDSINNEAQYK</sequence>
<reference evidence="1 2" key="1">
    <citation type="submission" date="2021-06" db="EMBL/GenBank/DDBJ databases">
        <authorList>
            <person name="Kallberg Y."/>
            <person name="Tangrot J."/>
            <person name="Rosling A."/>
        </authorList>
    </citation>
    <scope>NUCLEOTIDE SEQUENCE [LARGE SCALE GENOMIC DNA]</scope>
    <source>
        <strain evidence="1 2">120-4 pot B 10/14</strain>
    </source>
</reference>
<gene>
    <name evidence="1" type="ORF">GMARGA_LOCUS11416</name>
</gene>
<protein>
    <submittedName>
        <fullName evidence="1">22507_t:CDS:1</fullName>
    </submittedName>
</protein>
<dbReference type="Proteomes" id="UP000789901">
    <property type="component" value="Unassembled WGS sequence"/>
</dbReference>
<dbReference type="EMBL" id="CAJVQB010006678">
    <property type="protein sequence ID" value="CAG8689467.1"/>
    <property type="molecule type" value="Genomic_DNA"/>
</dbReference>
<evidence type="ECO:0000313" key="2">
    <source>
        <dbReference type="Proteomes" id="UP000789901"/>
    </source>
</evidence>